<accession>X0TIN6</accession>
<evidence type="ECO:0000256" key="2">
    <source>
        <dbReference type="ARBA" id="ARBA00012973"/>
    </source>
</evidence>
<organism evidence="7">
    <name type="scientific">marine sediment metagenome</name>
    <dbReference type="NCBI Taxonomy" id="412755"/>
    <lineage>
        <taxon>unclassified sequences</taxon>
        <taxon>metagenomes</taxon>
        <taxon>ecological metagenomes</taxon>
    </lineage>
</organism>
<comment type="pathway">
    <text evidence="1">Amino-acid biosynthesis; L-leucine biosynthesis; L-leucine from 3-methyl-2-oxobutanoate: step 1/4.</text>
</comment>
<dbReference type="Pfam" id="PF00682">
    <property type="entry name" value="HMGL-like"/>
    <property type="match status" value="1"/>
</dbReference>
<dbReference type="InterPro" id="IPR050073">
    <property type="entry name" value="2-IPM_HCS-like"/>
</dbReference>
<dbReference type="SUPFAM" id="SSF51569">
    <property type="entry name" value="Aldolase"/>
    <property type="match status" value="1"/>
</dbReference>
<gene>
    <name evidence="7" type="ORF">S01H1_25059</name>
</gene>
<evidence type="ECO:0000259" key="6">
    <source>
        <dbReference type="PROSITE" id="PS50991"/>
    </source>
</evidence>
<dbReference type="PROSITE" id="PS00816">
    <property type="entry name" value="AIPM_HOMOCIT_SYNTH_2"/>
    <property type="match status" value="1"/>
</dbReference>
<dbReference type="InterPro" id="IPR013785">
    <property type="entry name" value="Aldolase_TIM"/>
</dbReference>
<evidence type="ECO:0000256" key="1">
    <source>
        <dbReference type="ARBA" id="ARBA00004689"/>
    </source>
</evidence>
<proteinExistence type="predicted"/>
<dbReference type="FunFam" id="3.20.20.70:FF:000010">
    <property type="entry name" value="2-isopropylmalate synthase"/>
    <property type="match status" value="1"/>
</dbReference>
<dbReference type="PANTHER" id="PTHR10277:SF9">
    <property type="entry name" value="2-ISOPROPYLMALATE SYNTHASE 1, CHLOROPLASTIC-RELATED"/>
    <property type="match status" value="1"/>
</dbReference>
<keyword evidence="4" id="KW-0808">Transferase</keyword>
<name>X0TIN6_9ZZZZ</name>
<dbReference type="PROSITE" id="PS00815">
    <property type="entry name" value="AIPM_HOMOCIT_SYNTH_1"/>
    <property type="match status" value="1"/>
</dbReference>
<protein>
    <recommendedName>
        <fullName evidence="2">2-isopropylmalate synthase</fullName>
        <ecNumber evidence="2">2.3.3.13</ecNumber>
    </recommendedName>
</protein>
<evidence type="ECO:0000256" key="3">
    <source>
        <dbReference type="ARBA" id="ARBA00022605"/>
    </source>
</evidence>
<evidence type="ECO:0000256" key="5">
    <source>
        <dbReference type="ARBA" id="ARBA00023304"/>
    </source>
</evidence>
<dbReference type="EC" id="2.3.3.13" evidence="2"/>
<reference evidence="7" key="1">
    <citation type="journal article" date="2014" name="Front. Microbiol.">
        <title>High frequency of phylogenetically diverse reductive dehalogenase-homologous genes in deep subseafloor sedimentary metagenomes.</title>
        <authorList>
            <person name="Kawai M."/>
            <person name="Futagami T."/>
            <person name="Toyoda A."/>
            <person name="Takaki Y."/>
            <person name="Nishi S."/>
            <person name="Hori S."/>
            <person name="Arai W."/>
            <person name="Tsubouchi T."/>
            <person name="Morono Y."/>
            <person name="Uchiyama I."/>
            <person name="Ito T."/>
            <person name="Fujiyama A."/>
            <person name="Inagaki F."/>
            <person name="Takami H."/>
        </authorList>
    </citation>
    <scope>NUCLEOTIDE SEQUENCE</scope>
    <source>
        <strain evidence="7">Expedition CK06-06</strain>
    </source>
</reference>
<keyword evidence="3" id="KW-0028">Amino-acid biosynthesis</keyword>
<sequence length="271" mass="29629">MSAYQSVRIFDTTLRDGEQSPGASMNLTEKIEVAHALSQLGVDIIEAGFPIASPGDFESVREIARAVREPIICGLARCNDSDIDRAWEALAEAARPRIHVFLATSAIHREFKLRMDEDEVVRRAVAGVRRARENCEDIEFSPEDAARTEIDFLCRVVEEVIDAGATTVNIPDTVGYATPQQMFDVIHALRNRVPNIDKAILSVHCHDDLGLAVANSLAAVQAGAGQVECTINGIGERAGNCSLEEVVMALKTRADLYKCQSQIATQRLEGR</sequence>
<dbReference type="GO" id="GO:0003852">
    <property type="term" value="F:2-isopropylmalate synthase activity"/>
    <property type="evidence" value="ECO:0007669"/>
    <property type="project" value="UniProtKB-EC"/>
</dbReference>
<dbReference type="InterPro" id="IPR002034">
    <property type="entry name" value="AIPM/Hcit_synth_CS"/>
</dbReference>
<dbReference type="PANTHER" id="PTHR10277">
    <property type="entry name" value="HOMOCITRATE SYNTHASE-RELATED"/>
    <property type="match status" value="1"/>
</dbReference>
<dbReference type="CDD" id="cd07940">
    <property type="entry name" value="DRE_TIM_IPMS"/>
    <property type="match status" value="1"/>
</dbReference>
<dbReference type="Gene3D" id="3.20.20.70">
    <property type="entry name" value="Aldolase class I"/>
    <property type="match status" value="1"/>
</dbReference>
<dbReference type="EMBL" id="BARS01015099">
    <property type="protein sequence ID" value="GAF87131.1"/>
    <property type="molecule type" value="Genomic_DNA"/>
</dbReference>
<evidence type="ECO:0000313" key="7">
    <source>
        <dbReference type="EMBL" id="GAF87131.1"/>
    </source>
</evidence>
<dbReference type="GO" id="GO:0009098">
    <property type="term" value="P:L-leucine biosynthetic process"/>
    <property type="evidence" value="ECO:0007669"/>
    <property type="project" value="TreeGrafter"/>
</dbReference>
<feature type="domain" description="Pyruvate carboxyltransferase" evidence="6">
    <location>
        <begin position="7"/>
        <end position="269"/>
    </location>
</feature>
<keyword evidence="5" id="KW-0100">Branched-chain amino acid biosynthesis</keyword>
<dbReference type="InterPro" id="IPR000891">
    <property type="entry name" value="PYR_CT"/>
</dbReference>
<feature type="non-terminal residue" evidence="7">
    <location>
        <position position="271"/>
    </location>
</feature>
<evidence type="ECO:0000256" key="4">
    <source>
        <dbReference type="ARBA" id="ARBA00022679"/>
    </source>
</evidence>
<dbReference type="PROSITE" id="PS50991">
    <property type="entry name" value="PYR_CT"/>
    <property type="match status" value="1"/>
</dbReference>
<dbReference type="AlphaFoldDB" id="X0TIN6"/>
<comment type="caution">
    <text evidence="7">The sequence shown here is derived from an EMBL/GenBank/DDBJ whole genome shotgun (WGS) entry which is preliminary data.</text>
</comment>